<comment type="caution">
    <text evidence="2">The sequence shown here is derived from an EMBL/GenBank/DDBJ whole genome shotgun (WGS) entry which is preliminary data.</text>
</comment>
<gene>
    <name evidence="2" type="ORF">HGM15179_014592</name>
</gene>
<dbReference type="EMBL" id="SWJQ01000584">
    <property type="protein sequence ID" value="TRZ12503.1"/>
    <property type="molecule type" value="Genomic_DNA"/>
</dbReference>
<dbReference type="Proteomes" id="UP000796761">
    <property type="component" value="Unassembled WGS sequence"/>
</dbReference>
<dbReference type="GO" id="GO:0005737">
    <property type="term" value="C:cytoplasm"/>
    <property type="evidence" value="ECO:0007669"/>
    <property type="project" value="TreeGrafter"/>
</dbReference>
<dbReference type="Pfam" id="PF23227">
    <property type="entry name" value="HEAT_MROH2B_C"/>
    <property type="match status" value="2"/>
</dbReference>
<protein>
    <recommendedName>
        <fullName evidence="1">Maestro/Maestro-like HEAT-repeats domain-containing protein</fullName>
    </recommendedName>
</protein>
<dbReference type="PANTHER" id="PTHR23120">
    <property type="entry name" value="MAESTRO-RELATED HEAT DOMAIN-CONTAINING"/>
    <property type="match status" value="1"/>
</dbReference>
<keyword evidence="3" id="KW-1185">Reference proteome</keyword>
<name>A0A8K1G6I6_9PASS</name>
<evidence type="ECO:0000313" key="2">
    <source>
        <dbReference type="EMBL" id="TRZ12503.1"/>
    </source>
</evidence>
<organism evidence="2 3">
    <name type="scientific">Zosterops borbonicus</name>
    <dbReference type="NCBI Taxonomy" id="364589"/>
    <lineage>
        <taxon>Eukaryota</taxon>
        <taxon>Metazoa</taxon>
        <taxon>Chordata</taxon>
        <taxon>Craniata</taxon>
        <taxon>Vertebrata</taxon>
        <taxon>Euteleostomi</taxon>
        <taxon>Archelosauria</taxon>
        <taxon>Archosauria</taxon>
        <taxon>Dinosauria</taxon>
        <taxon>Saurischia</taxon>
        <taxon>Theropoda</taxon>
        <taxon>Coelurosauria</taxon>
        <taxon>Aves</taxon>
        <taxon>Neognathae</taxon>
        <taxon>Neoaves</taxon>
        <taxon>Telluraves</taxon>
        <taxon>Australaves</taxon>
        <taxon>Passeriformes</taxon>
        <taxon>Sylvioidea</taxon>
        <taxon>Zosteropidae</taxon>
        <taxon>Zosterops</taxon>
    </lineage>
</organism>
<evidence type="ECO:0000313" key="3">
    <source>
        <dbReference type="Proteomes" id="UP000796761"/>
    </source>
</evidence>
<evidence type="ECO:0000259" key="1">
    <source>
        <dbReference type="Pfam" id="PF23227"/>
    </source>
</evidence>
<proteinExistence type="predicted"/>
<dbReference type="InterPro" id="IPR055406">
    <property type="entry name" value="HEAT_Maestro"/>
</dbReference>
<accession>A0A8K1G6I6</accession>
<dbReference type="InterPro" id="IPR045206">
    <property type="entry name" value="Maestro_heat-like_prot"/>
</dbReference>
<dbReference type="PANTHER" id="PTHR23120:SF42">
    <property type="entry name" value="MAESTRO HEAT-LIKE REPEAT FAMILY MEMBER 3"/>
    <property type="match status" value="1"/>
</dbReference>
<feature type="domain" description="Maestro/Maestro-like HEAT-repeats" evidence="1">
    <location>
        <begin position="108"/>
        <end position="198"/>
    </location>
</feature>
<dbReference type="AlphaFoldDB" id="A0A8K1G6I6"/>
<sequence length="204" mass="23296">MSCPVALQLAEAPLPLFEHDDSQVELLSIRLFWGMMALPKEGAKPAEKPLHHSILPLFLHCHDKNQHVAEASWKILLCATKFLKTRHLKKLVQEEKLCRFGKCLDDSQVELLSIRLFWGMMALPKEGAKPAEKPLHHSILPLFLHCHDKNQHVAEASWKILLCATKFLKTRHLKKLVQEEKLCRFGKCLVRVACKPLLQPGESP</sequence>
<feature type="domain" description="Maestro/Maestro-like HEAT-repeats" evidence="1">
    <location>
        <begin position="6"/>
        <end position="99"/>
    </location>
</feature>
<reference evidence="2" key="1">
    <citation type="submission" date="2019-04" db="EMBL/GenBank/DDBJ databases">
        <title>Genome assembly of Zosterops borbonicus 15179.</title>
        <authorList>
            <person name="Leroy T."/>
            <person name="Anselmetti Y."/>
            <person name="Tilak M.-K."/>
            <person name="Nabholz B."/>
        </authorList>
    </citation>
    <scope>NUCLEOTIDE SEQUENCE</scope>
    <source>
        <strain evidence="2">HGM_15179</strain>
        <tissue evidence="2">Muscle</tissue>
    </source>
</reference>
<dbReference type="OrthoDB" id="9421177at2759"/>